<feature type="transmembrane region" description="Helical" evidence="6">
    <location>
        <begin position="161"/>
        <end position="189"/>
    </location>
</feature>
<reference evidence="8" key="1">
    <citation type="submission" date="2021-02" db="EMBL/GenBank/DDBJ databases">
        <authorList>
            <person name="Dougan E. K."/>
            <person name="Rhodes N."/>
            <person name="Thang M."/>
            <person name="Chan C."/>
        </authorList>
    </citation>
    <scope>NUCLEOTIDE SEQUENCE</scope>
</reference>
<dbReference type="PROSITE" id="PS00018">
    <property type="entry name" value="EF_HAND_1"/>
    <property type="match status" value="1"/>
</dbReference>
<dbReference type="GO" id="GO:0005216">
    <property type="term" value="F:monoatomic ion channel activity"/>
    <property type="evidence" value="ECO:0007669"/>
    <property type="project" value="InterPro"/>
</dbReference>
<protein>
    <submittedName>
        <fullName evidence="8">CAC protein</fullName>
    </submittedName>
</protein>
<dbReference type="InterPro" id="IPR027359">
    <property type="entry name" value="Volt_channel_dom_sf"/>
</dbReference>
<evidence type="ECO:0000313" key="8">
    <source>
        <dbReference type="EMBL" id="CAE7527159.1"/>
    </source>
</evidence>
<evidence type="ECO:0000256" key="6">
    <source>
        <dbReference type="SAM" id="Phobius"/>
    </source>
</evidence>
<evidence type="ECO:0000256" key="4">
    <source>
        <dbReference type="ARBA" id="ARBA00022989"/>
    </source>
</evidence>
<dbReference type="Gene3D" id="1.10.238.10">
    <property type="entry name" value="EF-hand"/>
    <property type="match status" value="1"/>
</dbReference>
<evidence type="ECO:0000256" key="1">
    <source>
        <dbReference type="ARBA" id="ARBA00004141"/>
    </source>
</evidence>
<feature type="domain" description="EF-hand" evidence="7">
    <location>
        <begin position="343"/>
        <end position="378"/>
    </location>
</feature>
<dbReference type="PANTHER" id="PTHR46726">
    <property type="entry name" value="TWO PORE CHANNEL 3"/>
    <property type="match status" value="1"/>
</dbReference>
<dbReference type="SUPFAM" id="SSF47473">
    <property type="entry name" value="EF-hand"/>
    <property type="match status" value="1"/>
</dbReference>
<dbReference type="GO" id="GO:0016020">
    <property type="term" value="C:membrane"/>
    <property type="evidence" value="ECO:0007669"/>
    <property type="project" value="UniProtKB-SubCell"/>
</dbReference>
<dbReference type="PANTHER" id="PTHR46726:SF1">
    <property type="entry name" value="TWO-PORE CALCIUM CHANNEL 3"/>
    <property type="match status" value="1"/>
</dbReference>
<dbReference type="Gene3D" id="1.10.287.70">
    <property type="match status" value="1"/>
</dbReference>
<feature type="transmembrane region" description="Helical" evidence="6">
    <location>
        <begin position="37"/>
        <end position="55"/>
    </location>
</feature>
<accession>A0A812TLV4</accession>
<dbReference type="Pfam" id="PF13202">
    <property type="entry name" value="EF-hand_5"/>
    <property type="match status" value="1"/>
</dbReference>
<dbReference type="PROSITE" id="PS50222">
    <property type="entry name" value="EF_HAND_2"/>
    <property type="match status" value="2"/>
</dbReference>
<keyword evidence="5 6" id="KW-0472">Membrane</keyword>
<dbReference type="GO" id="GO:0005509">
    <property type="term" value="F:calcium ion binding"/>
    <property type="evidence" value="ECO:0007669"/>
    <property type="project" value="InterPro"/>
</dbReference>
<sequence>MGNFQKLESDEKLSVKSGLGLLARARARMAQFVKRGYISNFMALVVLLDALLTATDIDSRAAGRTTPDIVKTLSEICLFLYTAELFMVLAVVGLHALRDWMVVLDAAIVICGYVELALTRLSGGGDLANSLGTLRVLRLARIVRLMNLLRKSRSLKELQKLVIMLTTCMKALAWSFLFCFVIMTIWAMMIVEIVHPFVKELSESGEFADCQQCVKATGSVMDANLLLFKTVIAGDSWGQIAVPVINYHPETFIIFVGSSLTLVFGVLNLIVAVVVDTFAEVRESDVLNLAQELDHNLEIDKKILQKIFERLDVKQKGELSLDELLEGARKDAEFQSRLRVMDIDEVDLRQLFEMIDVDGSGAIEAEEFVVPLSRWVHDSKTAPRFIKYNLMHTMHQQDSLSLSLSVFWVAHLLNLKDSSEHLPASTERSSTKTPSILEVKVGFEGCLLHPPTPGCSAGSRGLRDIPRPLTINCKFFCIIATGNPPRTLSPKAYWHTCASLRPLTWCPQASNKSFELLV</sequence>
<keyword evidence="2 6" id="KW-0812">Transmembrane</keyword>
<feature type="transmembrane region" description="Helical" evidence="6">
    <location>
        <begin position="252"/>
        <end position="275"/>
    </location>
</feature>
<dbReference type="InterPro" id="IPR005821">
    <property type="entry name" value="Ion_trans_dom"/>
</dbReference>
<dbReference type="SMART" id="SM00054">
    <property type="entry name" value="EFh"/>
    <property type="match status" value="2"/>
</dbReference>
<dbReference type="InterPro" id="IPR011992">
    <property type="entry name" value="EF-hand-dom_pair"/>
</dbReference>
<name>A0A812TLV4_SYMPI</name>
<feature type="transmembrane region" description="Helical" evidence="6">
    <location>
        <begin position="76"/>
        <end position="94"/>
    </location>
</feature>
<dbReference type="Gene3D" id="1.20.120.350">
    <property type="entry name" value="Voltage-gated potassium channels. Chain C"/>
    <property type="match status" value="1"/>
</dbReference>
<dbReference type="SUPFAM" id="SSF81324">
    <property type="entry name" value="Voltage-gated potassium channels"/>
    <property type="match status" value="1"/>
</dbReference>
<dbReference type="OrthoDB" id="443037at2759"/>
<keyword evidence="9" id="KW-1185">Reference proteome</keyword>
<evidence type="ECO:0000256" key="5">
    <source>
        <dbReference type="ARBA" id="ARBA00023136"/>
    </source>
</evidence>
<dbReference type="InterPro" id="IPR002048">
    <property type="entry name" value="EF_hand_dom"/>
</dbReference>
<dbReference type="Pfam" id="PF00520">
    <property type="entry name" value="Ion_trans"/>
    <property type="match status" value="1"/>
</dbReference>
<dbReference type="CDD" id="cd00051">
    <property type="entry name" value="EFh"/>
    <property type="match status" value="1"/>
</dbReference>
<evidence type="ECO:0000259" key="7">
    <source>
        <dbReference type="PROSITE" id="PS50222"/>
    </source>
</evidence>
<dbReference type="AlphaFoldDB" id="A0A812TLV4"/>
<dbReference type="InterPro" id="IPR018247">
    <property type="entry name" value="EF_Hand_1_Ca_BS"/>
</dbReference>
<evidence type="ECO:0000256" key="2">
    <source>
        <dbReference type="ARBA" id="ARBA00022692"/>
    </source>
</evidence>
<comment type="caution">
    <text evidence="8">The sequence shown here is derived from an EMBL/GenBank/DDBJ whole genome shotgun (WGS) entry which is preliminary data.</text>
</comment>
<evidence type="ECO:0000256" key="3">
    <source>
        <dbReference type="ARBA" id="ARBA00022837"/>
    </source>
</evidence>
<proteinExistence type="predicted"/>
<feature type="domain" description="EF-hand" evidence="7">
    <location>
        <begin position="299"/>
        <end position="334"/>
    </location>
</feature>
<evidence type="ECO:0000313" key="9">
    <source>
        <dbReference type="Proteomes" id="UP000649617"/>
    </source>
</evidence>
<gene>
    <name evidence="8" type="primary">CAC</name>
    <name evidence="8" type="ORF">SPIL2461_LOCUS13854</name>
</gene>
<organism evidence="8 9">
    <name type="scientific">Symbiodinium pilosum</name>
    <name type="common">Dinoflagellate</name>
    <dbReference type="NCBI Taxonomy" id="2952"/>
    <lineage>
        <taxon>Eukaryota</taxon>
        <taxon>Sar</taxon>
        <taxon>Alveolata</taxon>
        <taxon>Dinophyceae</taxon>
        <taxon>Suessiales</taxon>
        <taxon>Symbiodiniaceae</taxon>
        <taxon>Symbiodinium</taxon>
    </lineage>
</organism>
<comment type="subcellular location">
    <subcellularLocation>
        <location evidence="1">Membrane</location>
        <topology evidence="1">Multi-pass membrane protein</topology>
    </subcellularLocation>
</comment>
<dbReference type="Proteomes" id="UP000649617">
    <property type="component" value="Unassembled WGS sequence"/>
</dbReference>
<keyword evidence="3" id="KW-0106">Calcium</keyword>
<keyword evidence="4 6" id="KW-1133">Transmembrane helix</keyword>
<dbReference type="EMBL" id="CAJNIZ010030979">
    <property type="protein sequence ID" value="CAE7527159.1"/>
    <property type="molecule type" value="Genomic_DNA"/>
</dbReference>